<dbReference type="EMBL" id="CM046390">
    <property type="protein sequence ID" value="KAI8564641.1"/>
    <property type="molecule type" value="Genomic_DNA"/>
</dbReference>
<accession>A0ACC0PGE2</accession>
<keyword evidence="2" id="KW-1185">Reference proteome</keyword>
<reference evidence="1" key="1">
    <citation type="submission" date="2022-02" db="EMBL/GenBank/DDBJ databases">
        <title>Plant Genome Project.</title>
        <authorList>
            <person name="Zhang R.-G."/>
        </authorList>
    </citation>
    <scope>NUCLEOTIDE SEQUENCE</scope>
    <source>
        <strain evidence="1">AT1</strain>
    </source>
</reference>
<proteinExistence type="predicted"/>
<sequence length="441" mass="50081">MGRMHSRGKGISASALPYKRTPPSWLKISSQDVEENICKFAKKGMTPSQIGVILRDSHGIAQVKSVTGSKILRILKAHGLAPEIPEDLYHLIKKAVAIRKHLERNRKDKDSKFRLILVESRIHRLARYYKKTKKLPPVWKYNKTWRPKLFLTDHHYGRVYSVTTVEEEMAVGLRLFTERAGDGAGVPVLDSNAGEELIHVQPGVSVVLANRPPESPGTLYISSKQVLWLSDVDRAKGYVVDFLSVSLHAISRDPEAYPSPCIYAQIDTGDEDGDQSEGSDTEDNGTDNGTVLLSKVTEMRLVPSDSNQLDTLFEIFCKCAEMNPEPVEEEEERHNWIFSADQMQDEGAGTGLSQHYNLKSTMNDLRMLKRWKVIITVAIHKLFDPLAASWQLHIDDFRFTDIEQLENDNSSGVYLCTITLASRIPFYLWSYYISFFYIWMA</sequence>
<name>A0ACC0PGE2_RHOML</name>
<dbReference type="Proteomes" id="UP001062846">
    <property type="component" value="Chromosome 3"/>
</dbReference>
<evidence type="ECO:0000313" key="2">
    <source>
        <dbReference type="Proteomes" id="UP001062846"/>
    </source>
</evidence>
<organism evidence="1 2">
    <name type="scientific">Rhododendron molle</name>
    <name type="common">Chinese azalea</name>
    <name type="synonym">Azalea mollis</name>
    <dbReference type="NCBI Taxonomy" id="49168"/>
    <lineage>
        <taxon>Eukaryota</taxon>
        <taxon>Viridiplantae</taxon>
        <taxon>Streptophyta</taxon>
        <taxon>Embryophyta</taxon>
        <taxon>Tracheophyta</taxon>
        <taxon>Spermatophyta</taxon>
        <taxon>Magnoliopsida</taxon>
        <taxon>eudicotyledons</taxon>
        <taxon>Gunneridae</taxon>
        <taxon>Pentapetalae</taxon>
        <taxon>asterids</taxon>
        <taxon>Ericales</taxon>
        <taxon>Ericaceae</taxon>
        <taxon>Ericoideae</taxon>
        <taxon>Rhodoreae</taxon>
        <taxon>Rhododendron</taxon>
    </lineage>
</organism>
<evidence type="ECO:0000313" key="1">
    <source>
        <dbReference type="EMBL" id="KAI8564641.1"/>
    </source>
</evidence>
<gene>
    <name evidence="1" type="ORF">RHMOL_Rhmol03G0196700</name>
</gene>
<protein>
    <submittedName>
        <fullName evidence="1">Uncharacterized protein</fullName>
    </submittedName>
</protein>
<comment type="caution">
    <text evidence="1">The sequence shown here is derived from an EMBL/GenBank/DDBJ whole genome shotgun (WGS) entry which is preliminary data.</text>
</comment>